<organism evidence="1 2">
    <name type="scientific">Candidatus Phytoplasma rubi</name>
    <dbReference type="NCBI Taxonomy" id="399025"/>
    <lineage>
        <taxon>Bacteria</taxon>
        <taxon>Bacillati</taxon>
        <taxon>Mycoplasmatota</taxon>
        <taxon>Mollicutes</taxon>
        <taxon>Acholeplasmatales</taxon>
        <taxon>Acholeplasmataceae</taxon>
        <taxon>Candidatus Phytoplasma</taxon>
        <taxon>16SrV (Elm yellows group)</taxon>
    </lineage>
</organism>
<gene>
    <name evidence="1" type="ORF">RS022_00200</name>
</gene>
<dbReference type="Proteomes" id="UP001164727">
    <property type="component" value="Chromosome"/>
</dbReference>
<reference evidence="1 2" key="1">
    <citation type="journal article" date="2023" name="Microbiol. Resour. Announc.">
        <title>Complete Genome of 'Candidatus Phytoplasma rubi' RS, a Phytopathogenic Bacterium Associated with Rubus Stunt Disease.</title>
        <authorList>
            <person name="Duckeck D."/>
            <person name="Zubert C."/>
            <person name="Bohm J.W."/>
            <person name="Carminati G."/>
            <person name="Schneider B."/>
            <person name="Kube M."/>
        </authorList>
    </citation>
    <scope>NUCLEOTIDE SEQUENCE [LARGE SCALE GENOMIC DNA]</scope>
    <source>
        <strain evidence="1 2">RS</strain>
    </source>
</reference>
<accession>A0ABY7BRD7</accession>
<dbReference type="EMBL" id="CP114006">
    <property type="protein sequence ID" value="WAN63033.1"/>
    <property type="molecule type" value="Genomic_DNA"/>
</dbReference>
<evidence type="ECO:0000313" key="2">
    <source>
        <dbReference type="Proteomes" id="UP001164727"/>
    </source>
</evidence>
<proteinExistence type="predicted"/>
<sequence length="40" mass="4624">MLNVFLIISLNFLFIFDNHKVMAINNNHSNGHVSQNNKPQ</sequence>
<protein>
    <submittedName>
        <fullName evidence="1">SVM family protein, predicted signal peptide</fullName>
    </submittedName>
</protein>
<name>A0ABY7BRD7_9MOLU</name>
<keyword evidence="2" id="KW-1185">Reference proteome</keyword>
<evidence type="ECO:0000313" key="1">
    <source>
        <dbReference type="EMBL" id="WAN63033.1"/>
    </source>
</evidence>